<dbReference type="OrthoDB" id="9792788at2"/>
<keyword evidence="1" id="KW-0812">Transmembrane</keyword>
<feature type="transmembrane region" description="Helical" evidence="1">
    <location>
        <begin position="76"/>
        <end position="101"/>
    </location>
</feature>
<reference evidence="3" key="1">
    <citation type="submission" date="2016-10" db="EMBL/GenBank/DDBJ databases">
        <authorList>
            <person name="Varghese N."/>
            <person name="Submissions S."/>
        </authorList>
    </citation>
    <scope>NUCLEOTIDE SEQUENCE [LARGE SCALE GENOMIC DNA]</scope>
    <source>
        <strain evidence="3">DSM 16995</strain>
    </source>
</reference>
<dbReference type="InterPro" id="IPR007313">
    <property type="entry name" value="FxsA"/>
</dbReference>
<dbReference type="Pfam" id="PF04186">
    <property type="entry name" value="FxsA"/>
    <property type="match status" value="1"/>
</dbReference>
<feature type="transmembrane region" description="Helical" evidence="1">
    <location>
        <begin position="6"/>
        <end position="23"/>
    </location>
</feature>
<dbReference type="Proteomes" id="UP000199053">
    <property type="component" value="Unassembled WGS sequence"/>
</dbReference>
<accession>A0A1G9AUW5</accession>
<dbReference type="RefSeq" id="WP_092157114.1">
    <property type="nucleotide sequence ID" value="NZ_FNGA01000001.1"/>
</dbReference>
<dbReference type="AlphaFoldDB" id="A0A1G9AUW5"/>
<gene>
    <name evidence="2" type="ORF">SAMN05660337_0039</name>
</gene>
<feature type="transmembrane region" description="Helical" evidence="1">
    <location>
        <begin position="30"/>
        <end position="47"/>
    </location>
</feature>
<proteinExistence type="predicted"/>
<evidence type="ECO:0000313" key="3">
    <source>
        <dbReference type="Proteomes" id="UP000199053"/>
    </source>
</evidence>
<keyword evidence="1" id="KW-0472">Membrane</keyword>
<keyword evidence="1" id="KW-1133">Transmembrane helix</keyword>
<evidence type="ECO:0000313" key="2">
    <source>
        <dbReference type="EMBL" id="SDK31067.1"/>
    </source>
</evidence>
<organism evidence="2 3">
    <name type="scientific">Maridesulfovibrio ferrireducens</name>
    <dbReference type="NCBI Taxonomy" id="246191"/>
    <lineage>
        <taxon>Bacteria</taxon>
        <taxon>Pseudomonadati</taxon>
        <taxon>Thermodesulfobacteriota</taxon>
        <taxon>Desulfovibrionia</taxon>
        <taxon>Desulfovibrionales</taxon>
        <taxon>Desulfovibrionaceae</taxon>
        <taxon>Maridesulfovibrio</taxon>
    </lineage>
</organism>
<name>A0A1G9AUW5_9BACT</name>
<sequence>MLGKLFLAFVIIPIFDLYLLVQIGSEIGTLNTVMLVLLTAFIGASLARSQGMSTMQKVRESMDQGIMPAEEILDAVIIFAAGLVLLTPGFITDALGLLLLFPPTRGFFKRWLRIQMEEWKKRPNVHMTYHQTEFKAWTNQDQNSQKIDNVIDIETNNPNDKDTPLQ</sequence>
<dbReference type="EMBL" id="FNGA01000001">
    <property type="protein sequence ID" value="SDK31067.1"/>
    <property type="molecule type" value="Genomic_DNA"/>
</dbReference>
<dbReference type="NCBIfam" id="NF008528">
    <property type="entry name" value="PRK11463.1-2"/>
    <property type="match status" value="1"/>
</dbReference>
<dbReference type="STRING" id="246191.SAMN05660337_0039"/>
<dbReference type="PANTHER" id="PTHR35335:SF1">
    <property type="entry name" value="UPF0716 PROTEIN FXSA"/>
    <property type="match status" value="1"/>
</dbReference>
<evidence type="ECO:0000256" key="1">
    <source>
        <dbReference type="SAM" id="Phobius"/>
    </source>
</evidence>
<keyword evidence="3" id="KW-1185">Reference proteome</keyword>
<dbReference type="GO" id="GO:0016020">
    <property type="term" value="C:membrane"/>
    <property type="evidence" value="ECO:0007669"/>
    <property type="project" value="InterPro"/>
</dbReference>
<dbReference type="PANTHER" id="PTHR35335">
    <property type="entry name" value="UPF0716 PROTEIN FXSA"/>
    <property type="match status" value="1"/>
</dbReference>
<protein>
    <submittedName>
        <fullName evidence="2">UPF0716 protein FxsA</fullName>
    </submittedName>
</protein>